<protein>
    <recommendedName>
        <fullName evidence="10">BTB domain-containing protein</fullName>
    </recommendedName>
</protein>
<accession>A0AAN8AIJ8</accession>
<reference evidence="11 12" key="1">
    <citation type="journal article" date="2023" name="Genes (Basel)">
        <title>Chromosome-Level Genome Assembly and Circadian Gene Repertoire of the Patagonia Blennie Eleginops maclovinus-The Closest Ancestral Proxy of Antarctic Cryonotothenioids.</title>
        <authorList>
            <person name="Cheng C.C."/>
            <person name="Rivera-Colon A.G."/>
            <person name="Minhas B.F."/>
            <person name="Wilson L."/>
            <person name="Rayamajhi N."/>
            <person name="Vargas-Chacoff L."/>
            <person name="Catchen J.M."/>
        </authorList>
    </citation>
    <scope>NUCLEOTIDE SEQUENCE [LARGE SCALE GENOMIC DNA]</scope>
    <source>
        <strain evidence="11">JMC-PN-2008</strain>
    </source>
</reference>
<keyword evidence="5" id="KW-0862">Zinc</keyword>
<dbReference type="PANTHER" id="PTHR46105:SF5">
    <property type="entry name" value="ZINC FINGER AND BTB DOMAIN-CONTAINING PROTEIN 44 ISOFORM X1"/>
    <property type="match status" value="1"/>
</dbReference>
<keyword evidence="9" id="KW-0539">Nucleus</keyword>
<evidence type="ECO:0000256" key="7">
    <source>
        <dbReference type="ARBA" id="ARBA00023125"/>
    </source>
</evidence>
<dbReference type="AlphaFoldDB" id="A0AAN8AIJ8"/>
<dbReference type="EMBL" id="JAUZQC010000011">
    <property type="protein sequence ID" value="KAK5863996.1"/>
    <property type="molecule type" value="Genomic_DNA"/>
</dbReference>
<evidence type="ECO:0000313" key="11">
    <source>
        <dbReference type="EMBL" id="KAK5863996.1"/>
    </source>
</evidence>
<evidence type="ECO:0000313" key="12">
    <source>
        <dbReference type="Proteomes" id="UP001346869"/>
    </source>
</evidence>
<comment type="caution">
    <text evidence="11">The sequence shown here is derived from an EMBL/GenBank/DDBJ whole genome shotgun (WGS) entry which is preliminary data.</text>
</comment>
<dbReference type="GO" id="GO:0008270">
    <property type="term" value="F:zinc ion binding"/>
    <property type="evidence" value="ECO:0007669"/>
    <property type="project" value="UniProtKB-KW"/>
</dbReference>
<evidence type="ECO:0000256" key="9">
    <source>
        <dbReference type="ARBA" id="ARBA00023242"/>
    </source>
</evidence>
<keyword evidence="2" id="KW-0479">Metal-binding</keyword>
<evidence type="ECO:0000256" key="5">
    <source>
        <dbReference type="ARBA" id="ARBA00022833"/>
    </source>
</evidence>
<dbReference type="GO" id="GO:0000981">
    <property type="term" value="F:DNA-binding transcription factor activity, RNA polymerase II-specific"/>
    <property type="evidence" value="ECO:0007669"/>
    <property type="project" value="TreeGrafter"/>
</dbReference>
<keyword evidence="4" id="KW-0863">Zinc-finger</keyword>
<evidence type="ECO:0000256" key="4">
    <source>
        <dbReference type="ARBA" id="ARBA00022771"/>
    </source>
</evidence>
<dbReference type="Pfam" id="PF00651">
    <property type="entry name" value="BTB"/>
    <property type="match status" value="1"/>
</dbReference>
<proteinExistence type="predicted"/>
<keyword evidence="12" id="KW-1185">Reference proteome</keyword>
<evidence type="ECO:0000259" key="10">
    <source>
        <dbReference type="PROSITE" id="PS50097"/>
    </source>
</evidence>
<evidence type="ECO:0000256" key="8">
    <source>
        <dbReference type="ARBA" id="ARBA00023163"/>
    </source>
</evidence>
<reference evidence="11 12" key="2">
    <citation type="journal article" date="2023" name="Mol. Biol. Evol.">
        <title>Genomics of Secondarily Temperate Adaptation in the Only Non-Antarctic Icefish.</title>
        <authorList>
            <person name="Rivera-Colon A.G."/>
            <person name="Rayamajhi N."/>
            <person name="Minhas B.F."/>
            <person name="Madrigal G."/>
            <person name="Bilyk K.T."/>
            <person name="Yoon V."/>
            <person name="Hune M."/>
            <person name="Gregory S."/>
            <person name="Cheng C.H.C."/>
            <person name="Catchen J.M."/>
        </authorList>
    </citation>
    <scope>NUCLEOTIDE SEQUENCE [LARGE SCALE GENOMIC DNA]</scope>
    <source>
        <strain evidence="11">JMC-PN-2008</strain>
    </source>
</reference>
<evidence type="ECO:0000256" key="1">
    <source>
        <dbReference type="ARBA" id="ARBA00004123"/>
    </source>
</evidence>
<gene>
    <name evidence="11" type="ORF">PBY51_000975</name>
</gene>
<dbReference type="GO" id="GO:0005634">
    <property type="term" value="C:nucleus"/>
    <property type="evidence" value="ECO:0007669"/>
    <property type="project" value="UniProtKB-SubCell"/>
</dbReference>
<dbReference type="InterPro" id="IPR050457">
    <property type="entry name" value="ZnFinger_BTB_dom_contain"/>
</dbReference>
<keyword evidence="6" id="KW-0805">Transcription regulation</keyword>
<dbReference type="SMART" id="SM00225">
    <property type="entry name" value="BTB"/>
    <property type="match status" value="1"/>
</dbReference>
<dbReference type="InterPro" id="IPR011333">
    <property type="entry name" value="SKP1/BTB/POZ_sf"/>
</dbReference>
<name>A0AAN8AIJ8_ELEMC</name>
<feature type="domain" description="BTB" evidence="10">
    <location>
        <begin position="28"/>
        <end position="94"/>
    </location>
</feature>
<keyword evidence="8" id="KW-0804">Transcription</keyword>
<dbReference type="SUPFAM" id="SSF54695">
    <property type="entry name" value="POZ domain"/>
    <property type="match status" value="1"/>
</dbReference>
<dbReference type="Gene3D" id="3.30.710.10">
    <property type="entry name" value="Potassium Channel Kv1.1, Chain A"/>
    <property type="match status" value="1"/>
</dbReference>
<dbReference type="InterPro" id="IPR000210">
    <property type="entry name" value="BTB/POZ_dom"/>
</dbReference>
<dbReference type="Proteomes" id="UP001346869">
    <property type="component" value="Unassembled WGS sequence"/>
</dbReference>
<evidence type="ECO:0000256" key="2">
    <source>
        <dbReference type="ARBA" id="ARBA00022723"/>
    </source>
</evidence>
<organism evidence="11 12">
    <name type="scientific">Eleginops maclovinus</name>
    <name type="common">Patagonian blennie</name>
    <name type="synonym">Eleginus maclovinus</name>
    <dbReference type="NCBI Taxonomy" id="56733"/>
    <lineage>
        <taxon>Eukaryota</taxon>
        <taxon>Metazoa</taxon>
        <taxon>Chordata</taxon>
        <taxon>Craniata</taxon>
        <taxon>Vertebrata</taxon>
        <taxon>Euteleostomi</taxon>
        <taxon>Actinopterygii</taxon>
        <taxon>Neopterygii</taxon>
        <taxon>Teleostei</taxon>
        <taxon>Neoteleostei</taxon>
        <taxon>Acanthomorphata</taxon>
        <taxon>Eupercaria</taxon>
        <taxon>Perciformes</taxon>
        <taxon>Notothenioidei</taxon>
        <taxon>Eleginopidae</taxon>
        <taxon>Eleginops</taxon>
    </lineage>
</organism>
<dbReference type="PANTHER" id="PTHR46105">
    <property type="entry name" value="AGAP004733-PA"/>
    <property type="match status" value="1"/>
</dbReference>
<dbReference type="GO" id="GO:0000978">
    <property type="term" value="F:RNA polymerase II cis-regulatory region sequence-specific DNA binding"/>
    <property type="evidence" value="ECO:0007669"/>
    <property type="project" value="TreeGrafter"/>
</dbReference>
<keyword evidence="3" id="KW-0677">Repeat</keyword>
<dbReference type="PROSITE" id="PS50097">
    <property type="entry name" value="BTB"/>
    <property type="match status" value="1"/>
</dbReference>
<evidence type="ECO:0000256" key="3">
    <source>
        <dbReference type="ARBA" id="ARBA00022737"/>
    </source>
</evidence>
<keyword evidence="7" id="KW-0238">DNA-binding</keyword>
<sequence>MRIRLQGPGHAAGLLAELNRCRHSRQYCDVFLQVGNRTFAAHRAVLACAGTYFRNLFTRAPASSTAAFSLEFISPANFERVLTFVYTGEILTDLIDVGVLYELAERLGVKELMRACHATFPDLQASVSVKAGSPGELDSGMASAAAAAAAAAAALLRPQVSLHPLSAPPPPPAPLCLHQQVHLQPRPPLLLPRRFSKPGPAVKLTLGLRLCT</sequence>
<comment type="subcellular location">
    <subcellularLocation>
        <location evidence="1">Nucleus</location>
    </subcellularLocation>
</comment>
<evidence type="ECO:0000256" key="6">
    <source>
        <dbReference type="ARBA" id="ARBA00023015"/>
    </source>
</evidence>